<dbReference type="InterPro" id="IPR027417">
    <property type="entry name" value="P-loop_NTPase"/>
</dbReference>
<sequence>MDELSLFFSNGSCADSASSSERADRGSPPQLTSRKKTRSICTSKIKTFDKFGVLSRSLNPEFSNNDTFGLSPPEVRTSYSFNDCSNLPLTLPPEVEEGNIEYKLKLVNPSENRFEHLVTQMKWRLNEGGGQAIYRLGVDDNGAVSGLTVTEMSASLSTIYRMARRLGASLSLLRECIVDPASSQLITNQTDALPFHRKAVELLVQRPLLVNQGLPDLCIAMLGSVDVGKSTLIGILTDGELDNGRGRARLNLFRHLHEVQTGRTSSLSSEVIGFDAAGRLINRQRSKGRLTRRTVDEVVRDSNRLITLLDLAGHPKYQRTTLSGLARSQPTFAALVVSTTCGLTPEGLDHARTAAALGLPLAVVITKIDLLTEAGPLAEPNSTGEAGLLSSSASAPDLQARTPLHPFANTTVHRLLKPSVTNVVTDVKRDIMAKLKAIQSHSILPNGELLAVECFKSGLPVFALSNVSGVGLNDLLVFLARVSAADFTKTDLEGLLQSPSGVNRAPHCRSATTVRERDAVPGSTAPVAVEFSVTTVYWHVPGVKSPVLAGLLTTGEIHENQNLWLGPSETGCPFPSFFPQTGQFFPVLVVEIRRNRQPHKTLFCGQMGSLALATEPTEEKEEKNVGKDGGFLLESLRIRRGMVLLNRHPLYPELPPPGLPEERVPATAAVSWSFSVSSIVWVPCATACSKTCRSIPAVNSTVAVYSGSVCQHAKVMNVTIDSEYWSKLISVSEMETSVRTFCLCRPQPVTLLFICILLRLDPNNTVVLRFLRQPEYLVHGRQVILSFDSGAKAVGIIDALCDIVTLFSEPVAPMTDSSVDCMPPSTPNGESLWLTVGTETDLTKPAPSLDDLLAKVGLLKRPSDEEKTNHAAAASDSTTSAEPLTLNLSEAKTCHPERLRHLNKRRCKAQALNDANFGSCPGPFSFTLESSPATTISNACCVTDLTTKLNGCRCFATSLPEEPNVTADPVTVAEECKVVPQSASSATPPPPPDPSLRPLGRTRKRLRKHRRRRRHHKV</sequence>
<dbReference type="Pfam" id="PF00009">
    <property type="entry name" value="GTP_EFTU"/>
    <property type="match status" value="1"/>
</dbReference>
<feature type="compositionally biased region" description="Low complexity" evidence="1">
    <location>
        <begin position="871"/>
        <end position="881"/>
    </location>
</feature>
<gene>
    <name evidence="3" type="ORF">SSLN_LOCUS12307</name>
</gene>
<dbReference type="Gene3D" id="3.40.50.300">
    <property type="entry name" value="P-loop containing nucleotide triphosphate hydrolases"/>
    <property type="match status" value="1"/>
</dbReference>
<keyword evidence="4" id="KW-1185">Reference proteome</keyword>
<dbReference type="InterPro" id="IPR000795">
    <property type="entry name" value="T_Tr_GTP-bd_dom"/>
</dbReference>
<name>A0A183T759_SCHSO</name>
<dbReference type="STRING" id="70667.A0A183T759"/>
<evidence type="ECO:0000313" key="3">
    <source>
        <dbReference type="EMBL" id="VDL98692.1"/>
    </source>
</evidence>
<dbReference type="InterPro" id="IPR050055">
    <property type="entry name" value="EF-Tu_GTPase"/>
</dbReference>
<accession>A0A183T759</accession>
<protein>
    <submittedName>
        <fullName evidence="5">GTP-binding protein 2</fullName>
    </submittedName>
</protein>
<organism evidence="5">
    <name type="scientific">Schistocephalus solidus</name>
    <name type="common">Tapeworm</name>
    <dbReference type="NCBI Taxonomy" id="70667"/>
    <lineage>
        <taxon>Eukaryota</taxon>
        <taxon>Metazoa</taxon>
        <taxon>Spiralia</taxon>
        <taxon>Lophotrochozoa</taxon>
        <taxon>Platyhelminthes</taxon>
        <taxon>Cestoda</taxon>
        <taxon>Eucestoda</taxon>
        <taxon>Diphyllobothriidea</taxon>
        <taxon>Diphyllobothriidae</taxon>
        <taxon>Schistocephalus</taxon>
    </lineage>
</organism>
<feature type="region of interest" description="Disordered" evidence="1">
    <location>
        <begin position="863"/>
        <end position="882"/>
    </location>
</feature>
<feature type="compositionally biased region" description="Basic residues" evidence="1">
    <location>
        <begin position="1000"/>
        <end position="1018"/>
    </location>
</feature>
<dbReference type="OrthoDB" id="248233at2759"/>
<reference evidence="3 4" key="2">
    <citation type="submission" date="2018-11" db="EMBL/GenBank/DDBJ databases">
        <authorList>
            <consortium name="Pathogen Informatics"/>
        </authorList>
    </citation>
    <scope>NUCLEOTIDE SEQUENCE [LARGE SCALE GENOMIC DNA]</scope>
    <source>
        <strain evidence="3 4">NST_G2</strain>
    </source>
</reference>
<dbReference type="GO" id="GO:0005525">
    <property type="term" value="F:GTP binding"/>
    <property type="evidence" value="ECO:0007669"/>
    <property type="project" value="InterPro"/>
</dbReference>
<dbReference type="GO" id="GO:0003746">
    <property type="term" value="F:translation elongation factor activity"/>
    <property type="evidence" value="ECO:0007669"/>
    <property type="project" value="TreeGrafter"/>
</dbReference>
<feature type="region of interest" description="Disordered" evidence="1">
    <location>
        <begin position="1"/>
        <end position="37"/>
    </location>
</feature>
<evidence type="ECO:0000259" key="2">
    <source>
        <dbReference type="Pfam" id="PF00009"/>
    </source>
</evidence>
<dbReference type="PANTHER" id="PTHR43721:SF3">
    <property type="entry name" value="GTP-BINDING PROTEIN 2"/>
    <property type="match status" value="1"/>
</dbReference>
<dbReference type="WBParaSite" id="SSLN_0001276801-mRNA-1">
    <property type="protein sequence ID" value="SSLN_0001276801-mRNA-1"/>
    <property type="gene ID" value="SSLN_0001276801"/>
</dbReference>
<dbReference type="PANTHER" id="PTHR43721">
    <property type="entry name" value="ELONGATION FACTOR TU-RELATED"/>
    <property type="match status" value="1"/>
</dbReference>
<dbReference type="GO" id="GO:0003924">
    <property type="term" value="F:GTPase activity"/>
    <property type="evidence" value="ECO:0007669"/>
    <property type="project" value="InterPro"/>
</dbReference>
<dbReference type="EMBL" id="UYSU01037172">
    <property type="protein sequence ID" value="VDL98692.1"/>
    <property type="molecule type" value="Genomic_DNA"/>
</dbReference>
<dbReference type="AlphaFoldDB" id="A0A183T759"/>
<evidence type="ECO:0000313" key="5">
    <source>
        <dbReference type="WBParaSite" id="SSLN_0001276801-mRNA-1"/>
    </source>
</evidence>
<proteinExistence type="predicted"/>
<dbReference type="SUPFAM" id="SSF52540">
    <property type="entry name" value="P-loop containing nucleoside triphosphate hydrolases"/>
    <property type="match status" value="1"/>
</dbReference>
<evidence type="ECO:0000256" key="1">
    <source>
        <dbReference type="SAM" id="MobiDB-lite"/>
    </source>
</evidence>
<dbReference type="Proteomes" id="UP000275846">
    <property type="component" value="Unassembled WGS sequence"/>
</dbReference>
<evidence type="ECO:0000313" key="4">
    <source>
        <dbReference type="Proteomes" id="UP000275846"/>
    </source>
</evidence>
<feature type="compositionally biased region" description="Low complexity" evidence="1">
    <location>
        <begin position="9"/>
        <end position="20"/>
    </location>
</feature>
<feature type="region of interest" description="Disordered" evidence="1">
    <location>
        <begin position="978"/>
        <end position="1018"/>
    </location>
</feature>
<feature type="domain" description="Tr-type G" evidence="2">
    <location>
        <begin position="219"/>
        <end position="378"/>
    </location>
</feature>
<reference evidence="5" key="1">
    <citation type="submission" date="2016-06" db="UniProtKB">
        <authorList>
            <consortium name="WormBaseParasite"/>
        </authorList>
    </citation>
    <scope>IDENTIFICATION</scope>
</reference>